<reference evidence="4 5" key="1">
    <citation type="journal article" date="2024" name="bioRxiv">
        <title>A reference genome for Trichogramma kaykai: A tiny desert-dwelling parasitoid wasp with competing sex-ratio distorters.</title>
        <authorList>
            <person name="Culotta J."/>
            <person name="Lindsey A.R."/>
        </authorList>
    </citation>
    <scope>NUCLEOTIDE SEQUENCE [LARGE SCALE GENOMIC DNA]</scope>
    <source>
        <strain evidence="4 5">KSX58</strain>
    </source>
</reference>
<dbReference type="PANTHER" id="PTHR11861">
    <property type="entry name" value="MELANOCYTE PROTEIN PMEL 17-RELATED"/>
    <property type="match status" value="1"/>
</dbReference>
<feature type="signal peptide" evidence="3">
    <location>
        <begin position="1"/>
        <end position="23"/>
    </location>
</feature>
<comment type="caution">
    <text evidence="4">The sequence shown here is derived from an EMBL/GenBank/DDBJ whole genome shotgun (WGS) entry which is preliminary data.</text>
</comment>
<evidence type="ECO:0000256" key="3">
    <source>
        <dbReference type="SAM" id="SignalP"/>
    </source>
</evidence>
<name>A0ABD2W4Y6_9HYME</name>
<organism evidence="4 5">
    <name type="scientific">Trichogramma kaykai</name>
    <dbReference type="NCBI Taxonomy" id="54128"/>
    <lineage>
        <taxon>Eukaryota</taxon>
        <taxon>Metazoa</taxon>
        <taxon>Ecdysozoa</taxon>
        <taxon>Arthropoda</taxon>
        <taxon>Hexapoda</taxon>
        <taxon>Insecta</taxon>
        <taxon>Pterygota</taxon>
        <taxon>Neoptera</taxon>
        <taxon>Endopterygota</taxon>
        <taxon>Hymenoptera</taxon>
        <taxon>Apocrita</taxon>
        <taxon>Proctotrupomorpha</taxon>
        <taxon>Chalcidoidea</taxon>
        <taxon>Trichogrammatidae</taxon>
        <taxon>Trichogramma</taxon>
    </lineage>
</organism>
<dbReference type="AlphaFoldDB" id="A0ABD2W4Y6"/>
<dbReference type="PANTHER" id="PTHR11861:SF8">
    <property type="entry name" value="PKD DOMAIN-CONTAINING PROTEIN"/>
    <property type="match status" value="1"/>
</dbReference>
<feature type="transmembrane region" description="Helical" evidence="2">
    <location>
        <begin position="424"/>
        <end position="449"/>
    </location>
</feature>
<protein>
    <submittedName>
        <fullName evidence="4">Uncharacterized protein</fullName>
    </submittedName>
</protein>
<dbReference type="Proteomes" id="UP001627154">
    <property type="component" value="Unassembled WGS sequence"/>
</dbReference>
<feature type="chain" id="PRO_5044765789" evidence="3">
    <location>
        <begin position="24"/>
        <end position="499"/>
    </location>
</feature>
<keyword evidence="3" id="KW-0732">Signal</keyword>
<keyword evidence="2" id="KW-0812">Transmembrane</keyword>
<accession>A0ABD2W4Y6</accession>
<evidence type="ECO:0000256" key="2">
    <source>
        <dbReference type="SAM" id="Phobius"/>
    </source>
</evidence>
<dbReference type="EMBL" id="JBJJXI010000136">
    <property type="protein sequence ID" value="KAL3387923.1"/>
    <property type="molecule type" value="Genomic_DNA"/>
</dbReference>
<feature type="compositionally biased region" description="Polar residues" evidence="1">
    <location>
        <begin position="237"/>
        <end position="249"/>
    </location>
</feature>
<evidence type="ECO:0000313" key="4">
    <source>
        <dbReference type="EMBL" id="KAL3387923.1"/>
    </source>
</evidence>
<feature type="compositionally biased region" description="Low complexity" evidence="1">
    <location>
        <begin position="222"/>
        <end position="236"/>
    </location>
</feature>
<evidence type="ECO:0000256" key="1">
    <source>
        <dbReference type="SAM" id="MobiDB-lite"/>
    </source>
</evidence>
<sequence>MNQQRSFVAASFAAFLICQVVSAEGYVKLTHDGPVTLGGTITFKAELVNRRGEPPSGSFRYTWKDDALIQHFYQTDKTENTTSYFSVSYQSPEYHVGSYKMEVYVCKFQYLGLYCEEYTSRRVQFDVTRLLNGEVAIEQYNKTLTNEFVSSGEEAKLILDLHKGDYEYITKAATSISTYWFIDCHRVNSSNNFRLDYNFTKADTFHTIQALVEASFDPPTTTVAPTNITTTPTPMTDNSTKPVTQRTNSSVNVTTIPFTTTTTPLPSTTTIATAKISSGNNTNNTVPLLGNLTHPFVCGSNINPEANKTYGYFQKQIKTRAPISNLKTEGVIYIKPWDLLSLAVSCNGSGPFQKCVKIIVGQYNVTGNETCKDPEVLKSCEFSISHYFLDAQEYTVLIIVSNEVSTRIHPVAVNISPVKPTAQLSVIVVPVSCSLVAIVVIVFGIAYYVQSKSRYTVEVADFDFAQSTTDMEYKTFTERLRDSFNNAGYTQLNNSREGQ</sequence>
<dbReference type="InterPro" id="IPR045219">
    <property type="entry name" value="PKAT"/>
</dbReference>
<keyword evidence="5" id="KW-1185">Reference proteome</keyword>
<proteinExistence type="predicted"/>
<evidence type="ECO:0000313" key="5">
    <source>
        <dbReference type="Proteomes" id="UP001627154"/>
    </source>
</evidence>
<keyword evidence="2" id="KW-0472">Membrane</keyword>
<feature type="region of interest" description="Disordered" evidence="1">
    <location>
        <begin position="222"/>
        <end position="249"/>
    </location>
</feature>
<gene>
    <name evidence="4" type="ORF">TKK_017006</name>
</gene>
<keyword evidence="2" id="KW-1133">Transmembrane helix</keyword>